<proteinExistence type="predicted"/>
<protein>
    <submittedName>
        <fullName evidence="1">Uncharacterized protein</fullName>
    </submittedName>
</protein>
<dbReference type="EnsemblMetazoa" id="tetur04g03990.1">
    <property type="protein sequence ID" value="tetur04g03990.1"/>
    <property type="gene ID" value="tetur04g03990"/>
</dbReference>
<name>T1K274_TETUR</name>
<organism evidence="1 2">
    <name type="scientific">Tetranychus urticae</name>
    <name type="common">Two-spotted spider mite</name>
    <dbReference type="NCBI Taxonomy" id="32264"/>
    <lineage>
        <taxon>Eukaryota</taxon>
        <taxon>Metazoa</taxon>
        <taxon>Ecdysozoa</taxon>
        <taxon>Arthropoda</taxon>
        <taxon>Chelicerata</taxon>
        <taxon>Arachnida</taxon>
        <taxon>Acari</taxon>
        <taxon>Acariformes</taxon>
        <taxon>Trombidiformes</taxon>
        <taxon>Prostigmata</taxon>
        <taxon>Eleutherengona</taxon>
        <taxon>Raphignathae</taxon>
        <taxon>Tetranychoidea</taxon>
        <taxon>Tetranychidae</taxon>
        <taxon>Tetranychus</taxon>
    </lineage>
</organism>
<accession>T1K274</accession>
<keyword evidence="2" id="KW-1185">Reference proteome</keyword>
<dbReference type="AlphaFoldDB" id="T1K274"/>
<dbReference type="HOGENOM" id="CLU_2402508_0_0_1"/>
<dbReference type="Proteomes" id="UP000015104">
    <property type="component" value="Unassembled WGS sequence"/>
</dbReference>
<dbReference type="EMBL" id="CAEY01001359">
    <property type="status" value="NOT_ANNOTATED_CDS"/>
    <property type="molecule type" value="Genomic_DNA"/>
</dbReference>
<reference evidence="1" key="2">
    <citation type="submission" date="2015-06" db="UniProtKB">
        <authorList>
            <consortium name="EnsemblMetazoa"/>
        </authorList>
    </citation>
    <scope>IDENTIFICATION</scope>
</reference>
<reference evidence="2" key="1">
    <citation type="submission" date="2011-08" db="EMBL/GenBank/DDBJ databases">
        <authorList>
            <person name="Rombauts S."/>
        </authorList>
    </citation>
    <scope>NUCLEOTIDE SEQUENCE</scope>
    <source>
        <strain evidence="2">London</strain>
    </source>
</reference>
<sequence>MIIITIVITSIAFGSIDSKSLSALPLQLNKGNWIIEATLIDESSDVRYSIKEYIFSGQNIRGKISIESDSISSLDVHYSTGSINQRLVIYGKY</sequence>
<evidence type="ECO:0000313" key="1">
    <source>
        <dbReference type="EnsemblMetazoa" id="tetur04g03990.1"/>
    </source>
</evidence>
<evidence type="ECO:0000313" key="2">
    <source>
        <dbReference type="Proteomes" id="UP000015104"/>
    </source>
</evidence>